<dbReference type="PROSITE" id="PS50110">
    <property type="entry name" value="RESPONSE_REGULATORY"/>
    <property type="match status" value="1"/>
</dbReference>
<dbReference type="KEGG" id="gpi:GPICK_02065"/>
<dbReference type="Gene3D" id="3.30.450.20">
    <property type="entry name" value="PAS domain"/>
    <property type="match status" value="1"/>
</dbReference>
<organism evidence="11 12">
    <name type="scientific">Geobacter pickeringii</name>
    <dbReference type="NCBI Taxonomy" id="345632"/>
    <lineage>
        <taxon>Bacteria</taxon>
        <taxon>Pseudomonadati</taxon>
        <taxon>Thermodesulfobacteriota</taxon>
        <taxon>Desulfuromonadia</taxon>
        <taxon>Geobacterales</taxon>
        <taxon>Geobacteraceae</taxon>
        <taxon>Geobacter</taxon>
    </lineage>
</organism>
<dbReference type="STRING" id="345632.GPICK_02065"/>
<dbReference type="SMART" id="SM00387">
    <property type="entry name" value="HATPase_c"/>
    <property type="match status" value="1"/>
</dbReference>
<dbReference type="Proteomes" id="UP000057609">
    <property type="component" value="Chromosome"/>
</dbReference>
<dbReference type="InterPro" id="IPR035965">
    <property type="entry name" value="PAS-like_dom_sf"/>
</dbReference>
<dbReference type="HOGENOM" id="CLU_000445_114_72_7"/>
<dbReference type="SUPFAM" id="SSF55785">
    <property type="entry name" value="PYP-like sensor domain (PAS domain)"/>
    <property type="match status" value="1"/>
</dbReference>
<dbReference type="Pfam" id="PF00512">
    <property type="entry name" value="HisKA"/>
    <property type="match status" value="1"/>
</dbReference>
<dbReference type="InterPro" id="IPR036097">
    <property type="entry name" value="HisK_dim/P_sf"/>
</dbReference>
<gene>
    <name evidence="11" type="ORF">GPICK_02065</name>
</gene>
<dbReference type="GO" id="GO:0000155">
    <property type="term" value="F:phosphorelay sensor kinase activity"/>
    <property type="evidence" value="ECO:0007669"/>
    <property type="project" value="InterPro"/>
</dbReference>
<feature type="domain" description="Histidine kinase" evidence="9">
    <location>
        <begin position="269"/>
        <end position="484"/>
    </location>
</feature>
<dbReference type="InterPro" id="IPR005467">
    <property type="entry name" value="His_kinase_dom"/>
</dbReference>
<keyword evidence="5 11" id="KW-0418">Kinase</keyword>
<dbReference type="PRINTS" id="PR00344">
    <property type="entry name" value="BCTRLSENSOR"/>
</dbReference>
<dbReference type="SUPFAM" id="SSF47384">
    <property type="entry name" value="Homodimeric domain of signal transducing histidine kinase"/>
    <property type="match status" value="1"/>
</dbReference>
<evidence type="ECO:0000256" key="6">
    <source>
        <dbReference type="ARBA" id="ARBA00023012"/>
    </source>
</evidence>
<evidence type="ECO:0000256" key="5">
    <source>
        <dbReference type="ARBA" id="ARBA00022777"/>
    </source>
</evidence>
<dbReference type="InterPro" id="IPR011006">
    <property type="entry name" value="CheY-like_superfamily"/>
</dbReference>
<dbReference type="SUPFAM" id="SSF55874">
    <property type="entry name" value="ATPase domain of HSP90 chaperone/DNA topoisomerase II/histidine kinase"/>
    <property type="match status" value="1"/>
</dbReference>
<comment type="catalytic activity">
    <reaction evidence="1">
        <text>ATP + protein L-histidine = ADP + protein N-phospho-L-histidine.</text>
        <dbReference type="EC" id="2.7.13.3"/>
    </reaction>
</comment>
<accession>A0A0B5BE24</accession>
<dbReference type="EC" id="2.7.13.3" evidence="2"/>
<proteinExistence type="predicted"/>
<dbReference type="SUPFAM" id="SSF52172">
    <property type="entry name" value="CheY-like"/>
    <property type="match status" value="1"/>
</dbReference>
<reference evidence="11 12" key="1">
    <citation type="journal article" date="2015" name="Genome Announc.">
        <title>Complete Genome of Geobacter pickeringii G13T, a Metal-Reducing Isolate from Sedimentary Kaolin Deposits.</title>
        <authorList>
            <person name="Badalamenti J.P."/>
            <person name="Bond D.R."/>
        </authorList>
    </citation>
    <scope>NUCLEOTIDE SEQUENCE [LARGE SCALE GENOMIC DNA]</scope>
    <source>
        <strain evidence="11 12">G13</strain>
    </source>
</reference>
<dbReference type="SMART" id="SM00388">
    <property type="entry name" value="HisKA"/>
    <property type="match status" value="1"/>
</dbReference>
<dbReference type="PROSITE" id="PS50109">
    <property type="entry name" value="HIS_KIN"/>
    <property type="match status" value="1"/>
</dbReference>
<dbReference type="SMART" id="SM00448">
    <property type="entry name" value="REC"/>
    <property type="match status" value="1"/>
</dbReference>
<keyword evidence="12" id="KW-1185">Reference proteome</keyword>
<evidence type="ECO:0000259" key="10">
    <source>
        <dbReference type="PROSITE" id="PS50110"/>
    </source>
</evidence>
<dbReference type="Pfam" id="PF00072">
    <property type="entry name" value="Response_reg"/>
    <property type="match status" value="1"/>
</dbReference>
<dbReference type="CDD" id="cd00082">
    <property type="entry name" value="HisKA"/>
    <property type="match status" value="1"/>
</dbReference>
<dbReference type="AlphaFoldDB" id="A0A0B5BE24"/>
<evidence type="ECO:0000256" key="2">
    <source>
        <dbReference type="ARBA" id="ARBA00012438"/>
    </source>
</evidence>
<dbReference type="PANTHER" id="PTHR43547">
    <property type="entry name" value="TWO-COMPONENT HISTIDINE KINASE"/>
    <property type="match status" value="1"/>
</dbReference>
<dbReference type="InterPro" id="IPR036890">
    <property type="entry name" value="HATPase_C_sf"/>
</dbReference>
<dbReference type="Gene3D" id="3.40.50.2300">
    <property type="match status" value="1"/>
</dbReference>
<dbReference type="EMBL" id="CP009788">
    <property type="protein sequence ID" value="AJE02321.1"/>
    <property type="molecule type" value="Genomic_DNA"/>
</dbReference>
<name>A0A0B5BE24_9BACT</name>
<dbReference type="FunFam" id="3.30.565.10:FF:000006">
    <property type="entry name" value="Sensor histidine kinase WalK"/>
    <property type="match status" value="1"/>
</dbReference>
<evidence type="ECO:0000256" key="7">
    <source>
        <dbReference type="ARBA" id="ARBA00023136"/>
    </source>
</evidence>
<keyword evidence="7" id="KW-0472">Membrane</keyword>
<dbReference type="InterPro" id="IPR004358">
    <property type="entry name" value="Sig_transdc_His_kin-like_C"/>
</dbReference>
<sequence length="489" mass="55221">MATPTPIRVLILEDSEDDLLLMLHELRRGGISPEYERADSAEGMHAALGRQKWDAIISDYNIPGFGALAALDIVRERKLDIPFIIVSGKIGEDTAVAAMKAGAHDYLMKGNLSRLVPAIEREIREADERRRRHQAEEAIRTQFVQISTIFDSLNALVYVVDLADFRLLYLNRYGMQLFGEEWEGRPCFEVIQGGKTVPCDFCTNEKLLLDGKPLPPYIWEYQNSVSGRWYQCIDKAIRWTDGRLVRMEIAIDITERKEMERMKDEMISAVSHEMHTPLTAMMGFTEFLLENEVDREQQKNCLRTIYKETERLSELISNFLQLQRLRASMVKFRIKPVQVGLLLADAAALYAAASKKHRVMVECPPDVGAVRGNEEQLYQVLSNLISNAIKYSPDGGEVVLGARAGEDAVTFWVKDQGIGIAPEFQEKIFERFFRVDNTDRRKMGGAGLGLTLVREIVAAHGGRVWVESAPEAGSTFYVSLPAMRQSEAA</sequence>
<dbReference type="Gene3D" id="3.30.565.10">
    <property type="entry name" value="Histidine kinase-like ATPase, C-terminal domain"/>
    <property type="match status" value="1"/>
</dbReference>
<evidence type="ECO:0000256" key="4">
    <source>
        <dbReference type="ARBA" id="ARBA00022679"/>
    </source>
</evidence>
<dbReference type="OrthoDB" id="5416317at2"/>
<evidence type="ECO:0000256" key="8">
    <source>
        <dbReference type="PROSITE-ProRule" id="PRU00169"/>
    </source>
</evidence>
<keyword evidence="3 8" id="KW-0597">Phosphoprotein</keyword>
<dbReference type="CDD" id="cd00156">
    <property type="entry name" value="REC"/>
    <property type="match status" value="1"/>
</dbReference>
<feature type="domain" description="Response regulatory" evidence="10">
    <location>
        <begin position="8"/>
        <end position="124"/>
    </location>
</feature>
<keyword evidence="6" id="KW-0902">Two-component regulatory system</keyword>
<evidence type="ECO:0000313" key="12">
    <source>
        <dbReference type="Proteomes" id="UP000057609"/>
    </source>
</evidence>
<dbReference type="InterPro" id="IPR003661">
    <property type="entry name" value="HisK_dim/P_dom"/>
</dbReference>
<evidence type="ECO:0000256" key="1">
    <source>
        <dbReference type="ARBA" id="ARBA00000085"/>
    </source>
</evidence>
<dbReference type="Gene3D" id="1.10.287.130">
    <property type="match status" value="1"/>
</dbReference>
<keyword evidence="4" id="KW-0808">Transferase</keyword>
<evidence type="ECO:0000313" key="11">
    <source>
        <dbReference type="EMBL" id="AJE02321.1"/>
    </source>
</evidence>
<dbReference type="PANTHER" id="PTHR43547:SF2">
    <property type="entry name" value="HYBRID SIGNAL TRANSDUCTION HISTIDINE KINASE C"/>
    <property type="match status" value="1"/>
</dbReference>
<evidence type="ECO:0000259" key="9">
    <source>
        <dbReference type="PROSITE" id="PS50109"/>
    </source>
</evidence>
<dbReference type="InterPro" id="IPR003594">
    <property type="entry name" value="HATPase_dom"/>
</dbReference>
<protein>
    <recommendedName>
        <fullName evidence="2">histidine kinase</fullName>
        <ecNumber evidence="2">2.7.13.3</ecNumber>
    </recommendedName>
</protein>
<dbReference type="CDD" id="cd00075">
    <property type="entry name" value="HATPase"/>
    <property type="match status" value="1"/>
</dbReference>
<feature type="modified residue" description="4-aspartylphosphate" evidence="8">
    <location>
        <position position="59"/>
    </location>
</feature>
<evidence type="ECO:0000256" key="3">
    <source>
        <dbReference type="ARBA" id="ARBA00022553"/>
    </source>
</evidence>
<dbReference type="InterPro" id="IPR001789">
    <property type="entry name" value="Sig_transdc_resp-reg_receiver"/>
</dbReference>
<dbReference type="Pfam" id="PF02518">
    <property type="entry name" value="HATPase_c"/>
    <property type="match status" value="1"/>
</dbReference>
<dbReference type="FunFam" id="1.10.287.130:FF:000001">
    <property type="entry name" value="Two-component sensor histidine kinase"/>
    <property type="match status" value="1"/>
</dbReference>